<feature type="transmembrane region" description="Helical" evidence="1">
    <location>
        <begin position="57"/>
        <end position="77"/>
    </location>
</feature>
<dbReference type="KEGG" id="saca:FFV09_10475"/>
<dbReference type="EMBL" id="CP041217">
    <property type="protein sequence ID" value="QDH21239.1"/>
    <property type="molecule type" value="Genomic_DNA"/>
</dbReference>
<sequence length="125" mass="13817">MTKIAVKMLANAVVVIGLTMWFSEADFVSALIVTVILGALAYVLGDMLILPAAGNTAATLGDAALTYVVLWAASSMLDWNLSYFDMFVVALVVGIFEFFFHIWLLQDGIPGRKNNEEHTRFRTQR</sequence>
<evidence type="ECO:0000313" key="3">
    <source>
        <dbReference type="Proteomes" id="UP000316968"/>
    </source>
</evidence>
<feature type="transmembrane region" description="Helical" evidence="1">
    <location>
        <begin position="5"/>
        <end position="22"/>
    </location>
</feature>
<dbReference type="AlphaFoldDB" id="A0A4Y6UU92"/>
<dbReference type="OrthoDB" id="2111682at2"/>
<keyword evidence="3" id="KW-1185">Reference proteome</keyword>
<gene>
    <name evidence="2" type="ORF">FFV09_10475</name>
</gene>
<reference evidence="2 3" key="1">
    <citation type="submission" date="2019-06" db="EMBL/GenBank/DDBJ databases">
        <title>Saccharibacillus brassicae sp. nov., an endophytic bacterium isolated from Chinese cabbage seeds (Brassica pekinensis).</title>
        <authorList>
            <person name="Jiang L."/>
            <person name="Lee J."/>
            <person name="Kim S.W."/>
        </authorList>
    </citation>
    <scope>NUCLEOTIDE SEQUENCE [LARGE SCALE GENOMIC DNA]</scope>
    <source>
        <strain evidence="3">KCTC 43072 / ATSA2</strain>
    </source>
</reference>
<accession>A0A4Y6UU92</accession>
<feature type="transmembrane region" description="Helical" evidence="1">
    <location>
        <begin position="28"/>
        <end position="45"/>
    </location>
</feature>
<dbReference type="Pfam" id="PF10710">
    <property type="entry name" value="DUF2512"/>
    <property type="match status" value="1"/>
</dbReference>
<evidence type="ECO:0000256" key="1">
    <source>
        <dbReference type="SAM" id="Phobius"/>
    </source>
</evidence>
<feature type="transmembrane region" description="Helical" evidence="1">
    <location>
        <begin position="83"/>
        <end position="105"/>
    </location>
</feature>
<dbReference type="RefSeq" id="WP_141447786.1">
    <property type="nucleotide sequence ID" value="NZ_CP041217.1"/>
</dbReference>
<evidence type="ECO:0000313" key="2">
    <source>
        <dbReference type="EMBL" id="QDH21239.1"/>
    </source>
</evidence>
<name>A0A4Y6UU92_SACBS</name>
<proteinExistence type="predicted"/>
<keyword evidence="1" id="KW-0472">Membrane</keyword>
<keyword evidence="1" id="KW-1133">Transmembrane helix</keyword>
<keyword evidence="1" id="KW-0812">Transmembrane</keyword>
<organism evidence="2 3">
    <name type="scientific">Saccharibacillus brassicae</name>
    <dbReference type="NCBI Taxonomy" id="2583377"/>
    <lineage>
        <taxon>Bacteria</taxon>
        <taxon>Bacillati</taxon>
        <taxon>Bacillota</taxon>
        <taxon>Bacilli</taxon>
        <taxon>Bacillales</taxon>
        <taxon>Paenibacillaceae</taxon>
        <taxon>Saccharibacillus</taxon>
    </lineage>
</organism>
<protein>
    <submittedName>
        <fullName evidence="2">DUF2512 family protein</fullName>
    </submittedName>
</protein>
<dbReference type="Proteomes" id="UP000316968">
    <property type="component" value="Chromosome"/>
</dbReference>
<dbReference type="InterPro" id="IPR019649">
    <property type="entry name" value="DUF2512"/>
</dbReference>